<evidence type="ECO:0000256" key="7">
    <source>
        <dbReference type="ARBA" id="ARBA00022840"/>
    </source>
</evidence>
<evidence type="ECO:0000256" key="4">
    <source>
        <dbReference type="ARBA" id="ARBA00022763"/>
    </source>
</evidence>
<dbReference type="AlphaFoldDB" id="A0A926EQ53"/>
<dbReference type="EMBL" id="JACRTG010000016">
    <property type="protein sequence ID" value="MBC8587673.1"/>
    <property type="molecule type" value="Genomic_DNA"/>
</dbReference>
<dbReference type="SMART" id="SM00491">
    <property type="entry name" value="HELICc2"/>
    <property type="match status" value="1"/>
</dbReference>
<evidence type="ECO:0000313" key="16">
    <source>
        <dbReference type="Proteomes" id="UP000601171"/>
    </source>
</evidence>
<dbReference type="Gene3D" id="3.40.50.300">
    <property type="entry name" value="P-loop containing nucleotide triphosphate hydrolases"/>
    <property type="match status" value="2"/>
</dbReference>
<dbReference type="InterPro" id="IPR045028">
    <property type="entry name" value="DinG/Rad3-like"/>
</dbReference>
<evidence type="ECO:0000256" key="8">
    <source>
        <dbReference type="ARBA" id="ARBA00023004"/>
    </source>
</evidence>
<keyword evidence="7" id="KW-0067">ATP-binding</keyword>
<evidence type="ECO:0000256" key="6">
    <source>
        <dbReference type="ARBA" id="ARBA00022806"/>
    </source>
</evidence>
<sequence length="779" mass="91309">MIDMENIIKVSVRNLIEFVLRSGDIDNSFMSMNRALEGTFAHQKVQKSYGYEYQSEVYLKYSIDYDRYRILLEGRADGILTQGGETIIDEIKSTTRNLEDIEEDYNPLHWAQAKCYGFIYATQNNLDEIGIQLTYFHIETEEIKKFNRIFSTNELKDFLYDVIDKYIKWANLTFDWGEIRDKSIKTLDFPFSKYRKGQRELAVAAYKTIREGKNIFAQAPTGIGKTMSTLFPSIKSIGEGISSKIFYLTAKTITREVPLNSMEIMMSKGLRAKVLVITAKEKICLNHEVKCNPRDCAYAKGHYDRVNDAIMDILKNEDLISREVIISYAKKYNVCPFEFSLDISLWCDVVICDYNYVFDPQVYLRRFFEAEGQDYVFLIDEAHNLVDRSREMFSASLSKADILQLKDIFKEEYIQIYKSMNKLNTIFNKLKKDKDIKDNFYQVEEISDLYYPVTKLIAQMEPFLIEKKDHPDYDKILEFYFNLITFIKISDFYDEHYVTSIENNGRDMVLKLYCADPSYLLNLALKRGRTAIFFSATLTPLEYHRDLLGGNKEDYHIRLSSPFPRENLCLMVNDHISTKYKDREKTYINIVESIETFINSKVGNYFIFFPSYIYMKNIYETLVERNPDKNIVIQNPSMTEVEREEFLSRFKDENDLIAFAVMGGIFSEGIDLAGEKLIGAAIVGVGMPQICFERDIIKDYFNHNNKNGFDYAYVFPGMNKVLQAAGRVIRTEEDRGVILLIDDRYGTYRYKELFPNEWSHHKRVSVKYNMINTLKEFWK</sequence>
<evidence type="ECO:0000256" key="3">
    <source>
        <dbReference type="ARBA" id="ARBA00022741"/>
    </source>
</evidence>
<dbReference type="GO" id="GO:0006281">
    <property type="term" value="P:DNA repair"/>
    <property type="evidence" value="ECO:0007669"/>
    <property type="project" value="UniProtKB-KW"/>
</dbReference>
<evidence type="ECO:0000313" key="15">
    <source>
        <dbReference type="EMBL" id="MBC8587673.1"/>
    </source>
</evidence>
<dbReference type="Proteomes" id="UP000601171">
    <property type="component" value="Unassembled WGS sequence"/>
</dbReference>
<name>A0A926EQ53_9FIRM</name>
<dbReference type="SUPFAM" id="SSF52540">
    <property type="entry name" value="P-loop containing nucleoside triphosphate hydrolases"/>
    <property type="match status" value="2"/>
</dbReference>
<dbReference type="GO" id="GO:0051539">
    <property type="term" value="F:4 iron, 4 sulfur cluster binding"/>
    <property type="evidence" value="ECO:0007669"/>
    <property type="project" value="UniProtKB-KW"/>
</dbReference>
<keyword evidence="16" id="KW-1185">Reference proteome</keyword>
<dbReference type="Pfam" id="PF06733">
    <property type="entry name" value="DEAD_2"/>
    <property type="match status" value="1"/>
</dbReference>
<keyword evidence="2" id="KW-0479">Metal-binding</keyword>
<dbReference type="GO" id="GO:0046872">
    <property type="term" value="F:metal ion binding"/>
    <property type="evidence" value="ECO:0007669"/>
    <property type="project" value="UniProtKB-KW"/>
</dbReference>
<dbReference type="SMART" id="SM00488">
    <property type="entry name" value="DEXDc2"/>
    <property type="match status" value="1"/>
</dbReference>
<dbReference type="InterPro" id="IPR027417">
    <property type="entry name" value="P-loop_NTPase"/>
</dbReference>
<dbReference type="GO" id="GO:0003677">
    <property type="term" value="F:DNA binding"/>
    <property type="evidence" value="ECO:0007669"/>
    <property type="project" value="UniProtKB-KW"/>
</dbReference>
<keyword evidence="12" id="KW-0413">Isomerase</keyword>
<evidence type="ECO:0000256" key="13">
    <source>
        <dbReference type="ARBA" id="ARBA00038058"/>
    </source>
</evidence>
<dbReference type="PROSITE" id="PS51193">
    <property type="entry name" value="HELICASE_ATP_BIND_2"/>
    <property type="match status" value="1"/>
</dbReference>
<keyword evidence="10" id="KW-0238">DNA-binding</keyword>
<dbReference type="Gene3D" id="1.10.275.40">
    <property type="match status" value="1"/>
</dbReference>
<dbReference type="Gene3D" id="1.10.30.20">
    <property type="entry name" value="Bacterial XPD DNA helicase, FeS cluster domain"/>
    <property type="match status" value="1"/>
</dbReference>
<keyword evidence="1" id="KW-0004">4Fe-4S</keyword>
<feature type="domain" description="Helicase ATP-binding" evidence="14">
    <location>
        <begin position="184"/>
        <end position="433"/>
    </location>
</feature>
<keyword evidence="9" id="KW-0411">Iron-sulfur</keyword>
<dbReference type="InterPro" id="IPR042493">
    <property type="entry name" value="XPD_DNA_FeS"/>
</dbReference>
<dbReference type="PANTHER" id="PTHR11472:SF34">
    <property type="entry name" value="REGULATOR OF TELOMERE ELONGATION HELICASE 1"/>
    <property type="match status" value="1"/>
</dbReference>
<evidence type="ECO:0000256" key="11">
    <source>
        <dbReference type="ARBA" id="ARBA00023204"/>
    </source>
</evidence>
<dbReference type="InterPro" id="IPR011604">
    <property type="entry name" value="PDDEXK-like_dom_sf"/>
</dbReference>
<protein>
    <submittedName>
        <fullName evidence="15">ATP-dependent DNA helicase</fullName>
    </submittedName>
</protein>
<dbReference type="InterPro" id="IPR014013">
    <property type="entry name" value="Helic_SF1/SF2_ATP-bd_DinG/Rad3"/>
</dbReference>
<evidence type="ECO:0000256" key="2">
    <source>
        <dbReference type="ARBA" id="ARBA00022723"/>
    </source>
</evidence>
<dbReference type="InterPro" id="IPR010614">
    <property type="entry name" value="RAD3-like_helicase_DEAD"/>
</dbReference>
<evidence type="ECO:0000256" key="12">
    <source>
        <dbReference type="ARBA" id="ARBA00023235"/>
    </source>
</evidence>
<dbReference type="PANTHER" id="PTHR11472">
    <property type="entry name" value="DNA REPAIR DEAD HELICASE RAD3/XP-D SUBFAMILY MEMBER"/>
    <property type="match status" value="1"/>
</dbReference>
<keyword evidence="8" id="KW-0408">Iron</keyword>
<evidence type="ECO:0000256" key="1">
    <source>
        <dbReference type="ARBA" id="ARBA00022485"/>
    </source>
</evidence>
<dbReference type="GO" id="GO:0016818">
    <property type="term" value="F:hydrolase activity, acting on acid anhydrides, in phosphorus-containing anhydrides"/>
    <property type="evidence" value="ECO:0007669"/>
    <property type="project" value="InterPro"/>
</dbReference>
<evidence type="ECO:0000256" key="9">
    <source>
        <dbReference type="ARBA" id="ARBA00023014"/>
    </source>
</evidence>
<comment type="similarity">
    <text evidence="13">Belongs to the helicase family. DinG subfamily.</text>
</comment>
<keyword evidence="3" id="KW-0547">Nucleotide-binding</keyword>
<keyword evidence="11" id="KW-0234">DNA repair</keyword>
<evidence type="ECO:0000256" key="10">
    <source>
        <dbReference type="ARBA" id="ARBA00023125"/>
    </source>
</evidence>
<dbReference type="GO" id="GO:0005524">
    <property type="term" value="F:ATP binding"/>
    <property type="evidence" value="ECO:0007669"/>
    <property type="project" value="UniProtKB-KW"/>
</dbReference>
<dbReference type="InterPro" id="IPR006555">
    <property type="entry name" value="ATP-dep_Helicase_C"/>
</dbReference>
<dbReference type="GO" id="GO:0043139">
    <property type="term" value="F:5'-3' DNA helicase activity"/>
    <property type="evidence" value="ECO:0007669"/>
    <property type="project" value="UniProtKB-EC"/>
</dbReference>
<reference evidence="15" key="1">
    <citation type="submission" date="2020-08" db="EMBL/GenBank/DDBJ databases">
        <title>Genome public.</title>
        <authorList>
            <person name="Liu C."/>
            <person name="Sun Q."/>
        </authorList>
    </citation>
    <scope>NUCLEOTIDE SEQUENCE</scope>
    <source>
        <strain evidence="15">BX21</strain>
    </source>
</reference>
<keyword evidence="6 15" id="KW-0347">Helicase</keyword>
<comment type="caution">
    <text evidence="15">The sequence shown here is derived from an EMBL/GenBank/DDBJ whole genome shotgun (WGS) entry which is preliminary data.</text>
</comment>
<gene>
    <name evidence="15" type="ORF">H8707_05395</name>
</gene>
<dbReference type="Pfam" id="PF00270">
    <property type="entry name" value="DEAD"/>
    <property type="match status" value="1"/>
</dbReference>
<dbReference type="Gene3D" id="3.90.320.10">
    <property type="match status" value="1"/>
</dbReference>
<dbReference type="Pfam" id="PF13307">
    <property type="entry name" value="Helicase_C_2"/>
    <property type="match status" value="1"/>
</dbReference>
<accession>A0A926EQ53</accession>
<evidence type="ECO:0000256" key="5">
    <source>
        <dbReference type="ARBA" id="ARBA00022801"/>
    </source>
</evidence>
<keyword evidence="4" id="KW-0227">DNA damage</keyword>
<proteinExistence type="inferred from homology"/>
<evidence type="ECO:0000259" key="14">
    <source>
        <dbReference type="PROSITE" id="PS51193"/>
    </source>
</evidence>
<dbReference type="InterPro" id="IPR006554">
    <property type="entry name" value="Helicase-like_DEXD_c2"/>
</dbReference>
<dbReference type="InterPro" id="IPR011545">
    <property type="entry name" value="DEAD/DEAH_box_helicase_dom"/>
</dbReference>
<organism evidence="15 16">
    <name type="scientific">Paratissierella segnis</name>
    <dbReference type="NCBI Taxonomy" id="2763679"/>
    <lineage>
        <taxon>Bacteria</taxon>
        <taxon>Bacillati</taxon>
        <taxon>Bacillota</taxon>
        <taxon>Tissierellia</taxon>
        <taxon>Tissierellales</taxon>
        <taxon>Tissierellaceae</taxon>
        <taxon>Paratissierella</taxon>
    </lineage>
</organism>
<keyword evidence="5" id="KW-0378">Hydrolase</keyword>